<name>A0ABY0TZE9_PSECE</name>
<evidence type="ECO:0000313" key="2">
    <source>
        <dbReference type="Proteomes" id="UP000199576"/>
    </source>
</evidence>
<reference evidence="1 2" key="1">
    <citation type="submission" date="2016-10" db="EMBL/GenBank/DDBJ databases">
        <authorList>
            <person name="Varghese N."/>
            <person name="Submissions S."/>
        </authorList>
    </citation>
    <scope>NUCLEOTIDE SEQUENCE [LARGE SCALE GENOMIC DNA]</scope>
    <source>
        <strain evidence="1 2">BS2981</strain>
    </source>
</reference>
<proteinExistence type="predicted"/>
<keyword evidence="2" id="KW-1185">Reference proteome</keyword>
<dbReference type="Proteomes" id="UP000199576">
    <property type="component" value="Chromosome I"/>
</dbReference>
<evidence type="ECO:0000313" key="1">
    <source>
        <dbReference type="EMBL" id="SDR81203.1"/>
    </source>
</evidence>
<organism evidence="1 2">
    <name type="scientific">Pseudomonas cedrina</name>
    <dbReference type="NCBI Taxonomy" id="651740"/>
    <lineage>
        <taxon>Bacteria</taxon>
        <taxon>Pseudomonadati</taxon>
        <taxon>Pseudomonadota</taxon>
        <taxon>Gammaproteobacteria</taxon>
        <taxon>Pseudomonadales</taxon>
        <taxon>Pseudomonadaceae</taxon>
        <taxon>Pseudomonas</taxon>
    </lineage>
</organism>
<sequence length="20" mass="2136">MPETGIEPATFALRVRCSTG</sequence>
<protein>
    <recommendedName>
        <fullName evidence="3">Diguanylate cyclase</fullName>
    </recommendedName>
</protein>
<accession>A0ABY0TZE9</accession>
<dbReference type="EMBL" id="LT629753">
    <property type="protein sequence ID" value="SDR81203.1"/>
    <property type="molecule type" value="Genomic_DNA"/>
</dbReference>
<gene>
    <name evidence="1" type="ORF">SAMN04490182_0038</name>
</gene>
<evidence type="ECO:0008006" key="3">
    <source>
        <dbReference type="Google" id="ProtNLM"/>
    </source>
</evidence>